<gene>
    <name evidence="1" type="ORF">NDU88_006988</name>
</gene>
<sequence length="96" mass="11080">MRKGAPPKHLEVLRFSRVSTPFFFFFFFSQVERLPLNQERLISANLFASYKEALPHLLLLFLLLAIIGKETLLQSCCCDDRLPYPSQAIVLTVHVQ</sequence>
<protein>
    <submittedName>
        <fullName evidence="1">Uncharacterized protein</fullName>
    </submittedName>
</protein>
<evidence type="ECO:0000313" key="1">
    <source>
        <dbReference type="EMBL" id="KAJ1166589.1"/>
    </source>
</evidence>
<keyword evidence="2" id="KW-1185">Reference proteome</keyword>
<name>A0AAV7SR71_PLEWA</name>
<proteinExistence type="predicted"/>
<reference evidence="1" key="1">
    <citation type="journal article" date="2022" name="bioRxiv">
        <title>Sequencing and chromosome-scale assembly of the giantPleurodeles waltlgenome.</title>
        <authorList>
            <person name="Brown T."/>
            <person name="Elewa A."/>
            <person name="Iarovenko S."/>
            <person name="Subramanian E."/>
            <person name="Araus A.J."/>
            <person name="Petzold A."/>
            <person name="Susuki M."/>
            <person name="Suzuki K.-i.T."/>
            <person name="Hayashi T."/>
            <person name="Toyoda A."/>
            <person name="Oliveira C."/>
            <person name="Osipova E."/>
            <person name="Leigh N.D."/>
            <person name="Simon A."/>
            <person name="Yun M.H."/>
        </authorList>
    </citation>
    <scope>NUCLEOTIDE SEQUENCE</scope>
    <source>
        <strain evidence="1">20211129_DDA</strain>
        <tissue evidence="1">Liver</tissue>
    </source>
</reference>
<dbReference type="EMBL" id="JANPWB010000008">
    <property type="protein sequence ID" value="KAJ1166589.1"/>
    <property type="molecule type" value="Genomic_DNA"/>
</dbReference>
<evidence type="ECO:0000313" key="2">
    <source>
        <dbReference type="Proteomes" id="UP001066276"/>
    </source>
</evidence>
<organism evidence="1 2">
    <name type="scientific">Pleurodeles waltl</name>
    <name type="common">Iberian ribbed newt</name>
    <dbReference type="NCBI Taxonomy" id="8319"/>
    <lineage>
        <taxon>Eukaryota</taxon>
        <taxon>Metazoa</taxon>
        <taxon>Chordata</taxon>
        <taxon>Craniata</taxon>
        <taxon>Vertebrata</taxon>
        <taxon>Euteleostomi</taxon>
        <taxon>Amphibia</taxon>
        <taxon>Batrachia</taxon>
        <taxon>Caudata</taxon>
        <taxon>Salamandroidea</taxon>
        <taxon>Salamandridae</taxon>
        <taxon>Pleurodelinae</taxon>
        <taxon>Pleurodeles</taxon>
    </lineage>
</organism>
<dbReference type="AlphaFoldDB" id="A0AAV7SR71"/>
<dbReference type="Proteomes" id="UP001066276">
    <property type="component" value="Chromosome 4_2"/>
</dbReference>
<comment type="caution">
    <text evidence="1">The sequence shown here is derived from an EMBL/GenBank/DDBJ whole genome shotgun (WGS) entry which is preliminary data.</text>
</comment>
<accession>A0AAV7SR71</accession>